<keyword evidence="3" id="KW-1185">Reference proteome</keyword>
<dbReference type="AlphaFoldDB" id="A0A8D5ZNY0"/>
<reference evidence="2" key="1">
    <citation type="journal article" date="2013" name="Int. J. Syst. Evol. Microbiol.">
        <title>Polycladomyces abyssicola gen. nov., sp. nov., a thermophilic filamentous bacterium isolated from hemipelagic sediment.</title>
        <authorList>
            <person name="Tsubouchi T."/>
            <person name="Shimane Y."/>
            <person name="Mori K."/>
            <person name="Usui K."/>
            <person name="Hiraki T."/>
            <person name="Tame A."/>
            <person name="Uematsu K."/>
            <person name="Maruyama T."/>
            <person name="Hatada Y."/>
        </authorList>
    </citation>
    <scope>NUCLEOTIDE SEQUENCE</scope>
    <source>
        <strain evidence="2">JIR-001</strain>
    </source>
</reference>
<proteinExistence type="predicted"/>
<feature type="compositionally biased region" description="Basic and acidic residues" evidence="1">
    <location>
        <begin position="75"/>
        <end position="84"/>
    </location>
</feature>
<evidence type="ECO:0000313" key="3">
    <source>
        <dbReference type="Proteomes" id="UP000677436"/>
    </source>
</evidence>
<dbReference type="EMBL" id="AP024601">
    <property type="protein sequence ID" value="BCU82427.1"/>
    <property type="molecule type" value="Genomic_DNA"/>
</dbReference>
<dbReference type="Proteomes" id="UP000677436">
    <property type="component" value="Chromosome"/>
</dbReference>
<organism evidence="2 3">
    <name type="scientific">Polycladomyces abyssicola</name>
    <dbReference type="NCBI Taxonomy" id="1125966"/>
    <lineage>
        <taxon>Bacteria</taxon>
        <taxon>Bacillati</taxon>
        <taxon>Bacillota</taxon>
        <taxon>Bacilli</taxon>
        <taxon>Bacillales</taxon>
        <taxon>Thermoactinomycetaceae</taxon>
        <taxon>Polycladomyces</taxon>
    </lineage>
</organism>
<evidence type="ECO:0000256" key="1">
    <source>
        <dbReference type="SAM" id="MobiDB-lite"/>
    </source>
</evidence>
<accession>A0A8D5ZNY0</accession>
<dbReference type="RefSeq" id="WP_212772764.1">
    <property type="nucleotide sequence ID" value="NZ_AP024601.1"/>
</dbReference>
<protein>
    <submittedName>
        <fullName evidence="2">Uncharacterized protein</fullName>
    </submittedName>
</protein>
<name>A0A8D5ZNY0_9BACL</name>
<dbReference type="KEGG" id="pabs:JIR001_22100"/>
<feature type="region of interest" description="Disordered" evidence="1">
    <location>
        <begin position="26"/>
        <end position="117"/>
    </location>
</feature>
<feature type="compositionally biased region" description="Pro residues" evidence="1">
    <location>
        <begin position="86"/>
        <end position="96"/>
    </location>
</feature>
<gene>
    <name evidence="2" type="ORF">JIR001_22100</name>
</gene>
<sequence length="117" mass="13481">MTRDKQTDNQLRRLIRKMVKEELEKMFPKDLSAPPNPFDDPAFDHDYPSPPPSTRSLKKAGNPPPWAVFGSPQLDPERHPEQGKRPMPPPEWPVPFSPGREPGMEPPPFIPKRNKQR</sequence>
<evidence type="ECO:0000313" key="2">
    <source>
        <dbReference type="EMBL" id="BCU82427.1"/>
    </source>
</evidence>
<reference evidence="2" key="2">
    <citation type="journal article" date="2021" name="Microbiol. Resour. Announc.">
        <title>Complete Genome Sequence of Polycladomyces abyssicola JIR-001T, Isolated from Hemipelagic Sediment in Deep Seawater.</title>
        <authorList>
            <person name="Tsubouchi T."/>
            <person name="Kaneko Y."/>
        </authorList>
    </citation>
    <scope>NUCLEOTIDE SEQUENCE</scope>
    <source>
        <strain evidence="2">JIR-001</strain>
    </source>
</reference>